<dbReference type="InterPro" id="IPR000064">
    <property type="entry name" value="NLP_P60_dom"/>
</dbReference>
<evidence type="ECO:0000256" key="5">
    <source>
        <dbReference type="SAM" id="MobiDB-lite"/>
    </source>
</evidence>
<keyword evidence="3 8" id="KW-0378">Hydrolase</keyword>
<keyword evidence="6" id="KW-0732">Signal</keyword>
<feature type="domain" description="NlpC/P60" evidence="7">
    <location>
        <begin position="107"/>
        <end position="228"/>
    </location>
</feature>
<evidence type="ECO:0000256" key="2">
    <source>
        <dbReference type="ARBA" id="ARBA00022670"/>
    </source>
</evidence>
<dbReference type="PANTHER" id="PTHR47053">
    <property type="entry name" value="MUREIN DD-ENDOPEPTIDASE MEPH-RELATED"/>
    <property type="match status" value="1"/>
</dbReference>
<sequence>MNIFVNKRINFTIASLLSMGLFVSALTAAPNPISPDQPNEKMVAQLEPLKTPEETTATESPTQVSDASSNASQSISSSSVTPRPRAQSQVSVSRGTVSEKSSGPSSSQKATAIIATAKKYIGIKYVWGGTTPSGFDCSGFTQYVFAQHGITLPRVSRDQYNTGRGVSLNSLQPGDLIFFSLDEDKVIDHVGIYTGNGQFINASSSKGVTIYSLGSYWNSHFIGATRVL</sequence>
<evidence type="ECO:0000313" key="9">
    <source>
        <dbReference type="Proteomes" id="UP000010847"/>
    </source>
</evidence>
<feature type="chain" id="PRO_5038747678" evidence="6">
    <location>
        <begin position="29"/>
        <end position="228"/>
    </location>
</feature>
<evidence type="ECO:0000256" key="6">
    <source>
        <dbReference type="SAM" id="SignalP"/>
    </source>
</evidence>
<dbReference type="HOGENOM" id="CLU_016043_1_6_9"/>
<dbReference type="STRING" id="871968.DESME_08570"/>
<dbReference type="MEROPS" id="C40.006"/>
<evidence type="ECO:0000256" key="4">
    <source>
        <dbReference type="ARBA" id="ARBA00022807"/>
    </source>
</evidence>
<feature type="compositionally biased region" description="Low complexity" evidence="5">
    <location>
        <begin position="54"/>
        <end position="79"/>
    </location>
</feature>
<dbReference type="InterPro" id="IPR038765">
    <property type="entry name" value="Papain-like_cys_pep_sf"/>
</dbReference>
<dbReference type="Proteomes" id="UP000010847">
    <property type="component" value="Chromosome"/>
</dbReference>
<dbReference type="PANTHER" id="PTHR47053:SF1">
    <property type="entry name" value="MUREIN DD-ENDOPEPTIDASE MEPH-RELATED"/>
    <property type="match status" value="1"/>
</dbReference>
<feature type="region of interest" description="Disordered" evidence="5">
    <location>
        <begin position="53"/>
        <end position="108"/>
    </location>
</feature>
<feature type="compositionally biased region" description="Low complexity" evidence="5">
    <location>
        <begin position="98"/>
        <end position="108"/>
    </location>
</feature>
<dbReference type="SUPFAM" id="SSF54001">
    <property type="entry name" value="Cysteine proteinases"/>
    <property type="match status" value="1"/>
</dbReference>
<dbReference type="GO" id="GO:0008234">
    <property type="term" value="F:cysteine-type peptidase activity"/>
    <property type="evidence" value="ECO:0007669"/>
    <property type="project" value="UniProtKB-KW"/>
</dbReference>
<protein>
    <submittedName>
        <fullName evidence="8">Hydrolase</fullName>
    </submittedName>
</protein>
<evidence type="ECO:0000256" key="1">
    <source>
        <dbReference type="ARBA" id="ARBA00007074"/>
    </source>
</evidence>
<dbReference type="OrthoDB" id="9808890at2"/>
<reference evidence="8 9" key="1">
    <citation type="submission" date="2013-12" db="EMBL/GenBank/DDBJ databases">
        <authorList>
            <consortium name="DOE Joint Genome Institute"/>
            <person name="Smidt H."/>
            <person name="Huntemann M."/>
            <person name="Han J."/>
            <person name="Chen A."/>
            <person name="Kyrpides N."/>
            <person name="Mavromatis K."/>
            <person name="Markowitz V."/>
            <person name="Palaniappan K."/>
            <person name="Ivanova N."/>
            <person name="Schaumberg A."/>
            <person name="Pati A."/>
            <person name="Liolios K."/>
            <person name="Nordberg H.P."/>
            <person name="Cantor M.N."/>
            <person name="Hua S.X."/>
            <person name="Woyke T."/>
        </authorList>
    </citation>
    <scope>NUCLEOTIDE SEQUENCE [LARGE SCALE GENOMIC DNA]</scope>
    <source>
        <strain evidence="9">DSM 15288</strain>
    </source>
</reference>
<dbReference type="Pfam" id="PF00877">
    <property type="entry name" value="NLPC_P60"/>
    <property type="match status" value="1"/>
</dbReference>
<proteinExistence type="inferred from homology"/>
<evidence type="ECO:0000313" key="8">
    <source>
        <dbReference type="EMBL" id="AHF07122.1"/>
    </source>
</evidence>
<keyword evidence="9" id="KW-1185">Reference proteome</keyword>
<dbReference type="EMBL" id="CP007032">
    <property type="protein sequence ID" value="AHF07122.1"/>
    <property type="molecule type" value="Genomic_DNA"/>
</dbReference>
<dbReference type="Gene3D" id="3.90.1720.10">
    <property type="entry name" value="endopeptidase domain like (from Nostoc punctiforme)"/>
    <property type="match status" value="1"/>
</dbReference>
<feature type="signal peptide" evidence="6">
    <location>
        <begin position="1"/>
        <end position="28"/>
    </location>
</feature>
<evidence type="ECO:0000259" key="7">
    <source>
        <dbReference type="PROSITE" id="PS51935"/>
    </source>
</evidence>
<dbReference type="PROSITE" id="PS51935">
    <property type="entry name" value="NLPC_P60"/>
    <property type="match status" value="1"/>
</dbReference>
<gene>
    <name evidence="8" type="ORF">DESME_08570</name>
</gene>
<dbReference type="eggNOG" id="COG0791">
    <property type="taxonomic scope" value="Bacteria"/>
</dbReference>
<name>W0E8N6_9FIRM</name>
<keyword evidence="4" id="KW-0788">Thiol protease</keyword>
<dbReference type="InterPro" id="IPR051202">
    <property type="entry name" value="Peptidase_C40"/>
</dbReference>
<dbReference type="GO" id="GO:0006508">
    <property type="term" value="P:proteolysis"/>
    <property type="evidence" value="ECO:0007669"/>
    <property type="project" value="UniProtKB-KW"/>
</dbReference>
<dbReference type="AlphaFoldDB" id="W0E8N6"/>
<dbReference type="RefSeq" id="WP_006717263.1">
    <property type="nucleotide sequence ID" value="NZ_CP007032.1"/>
</dbReference>
<evidence type="ECO:0000256" key="3">
    <source>
        <dbReference type="ARBA" id="ARBA00022801"/>
    </source>
</evidence>
<dbReference type="KEGG" id="dmt:DESME_08570"/>
<organism evidence="8 9">
    <name type="scientific">Desulfitobacterium metallireducens DSM 15288</name>
    <dbReference type="NCBI Taxonomy" id="871968"/>
    <lineage>
        <taxon>Bacteria</taxon>
        <taxon>Bacillati</taxon>
        <taxon>Bacillota</taxon>
        <taxon>Clostridia</taxon>
        <taxon>Eubacteriales</taxon>
        <taxon>Desulfitobacteriaceae</taxon>
        <taxon>Desulfitobacterium</taxon>
    </lineage>
</organism>
<accession>W0E8N6</accession>
<comment type="similarity">
    <text evidence="1">Belongs to the peptidase C40 family.</text>
</comment>
<keyword evidence="2" id="KW-0645">Protease</keyword>
<feature type="compositionally biased region" description="Polar residues" evidence="5">
    <location>
        <begin position="86"/>
        <end position="96"/>
    </location>
</feature>